<dbReference type="Proteomes" id="UP001228690">
    <property type="component" value="Chromosome"/>
</dbReference>
<dbReference type="EMBL" id="CP123443">
    <property type="protein sequence ID" value="WGK69201.1"/>
    <property type="molecule type" value="Genomic_DNA"/>
</dbReference>
<proteinExistence type="predicted"/>
<sequence length="324" mass="37460">MDYMTNAPIVLFCYNRLRHLEQTLGALSENTLAGASVLYIYADGPKNDPEDRAMVEAVRQLVKRECWQQSFERIEIIEATENEGLAPTVIRGVSEVIARHGRVIVLEDDVLVNPYFLEFMNDSLHLYRDEEKLGSIRAQVFDLPNLPDLFFAQMNGDFAWATWQRVWEKVSFDGEKLLKQLQQGKLTRQFDYDNYYPYTQMLRDQIAGRNSSWGVRFYSSLFLQGMLTFYSGKALAVHIGYDGGTHFNGEAWSPMDGTLYSGRVSVRKLAVVESESVRQQMKQLFKQQGFASFRLLKRVLKTLLPVRALQLLRRRDKIRASTVW</sequence>
<evidence type="ECO:0000313" key="2">
    <source>
        <dbReference type="Proteomes" id="UP001228690"/>
    </source>
</evidence>
<organism evidence="1 2">
    <name type="scientific">Candidatus Haliotispira prima</name>
    <dbReference type="NCBI Taxonomy" id="3034016"/>
    <lineage>
        <taxon>Bacteria</taxon>
        <taxon>Pseudomonadati</taxon>
        <taxon>Spirochaetota</taxon>
        <taxon>Spirochaetia</taxon>
        <taxon>Spirochaetales</taxon>
        <taxon>Spirochaetaceae</taxon>
        <taxon>Candidatus Haliotispira</taxon>
    </lineage>
</organism>
<name>A0ABY8MGR0_9SPIO</name>
<dbReference type="InterPro" id="IPR029044">
    <property type="entry name" value="Nucleotide-diphossugar_trans"/>
</dbReference>
<dbReference type="Gene3D" id="3.90.550.10">
    <property type="entry name" value="Spore Coat Polysaccharide Biosynthesis Protein SpsA, Chain A"/>
    <property type="match status" value="1"/>
</dbReference>
<gene>
    <name evidence="1" type="ORF">P0082_12100</name>
</gene>
<evidence type="ECO:0000313" key="1">
    <source>
        <dbReference type="EMBL" id="WGK69201.1"/>
    </source>
</evidence>
<dbReference type="RefSeq" id="WP_326927389.1">
    <property type="nucleotide sequence ID" value="NZ_CP123443.1"/>
</dbReference>
<keyword evidence="2" id="KW-1185">Reference proteome</keyword>
<accession>A0ABY8MGR0</accession>
<reference evidence="1 2" key="1">
    <citation type="submission" date="2023-04" db="EMBL/GenBank/DDBJ databases">
        <title>Spirochaete genome identified in red abalone sample constitutes a novel genus.</title>
        <authorList>
            <person name="Sharma S.P."/>
            <person name="Purcell C.M."/>
            <person name="Hyde J.R."/>
            <person name="Severin A.J."/>
        </authorList>
    </citation>
    <scope>NUCLEOTIDE SEQUENCE [LARGE SCALE GENOMIC DNA]</scope>
    <source>
        <strain evidence="1 2">SP-2023</strain>
    </source>
</reference>
<dbReference type="SUPFAM" id="SSF53448">
    <property type="entry name" value="Nucleotide-diphospho-sugar transferases"/>
    <property type="match status" value="1"/>
</dbReference>
<protein>
    <submittedName>
        <fullName evidence="1">Uncharacterized protein</fullName>
    </submittedName>
</protein>